<reference evidence="2" key="3">
    <citation type="submission" date="2018-08" db="UniProtKB">
        <authorList>
            <consortium name="EnsemblPlants"/>
        </authorList>
    </citation>
    <scope>IDENTIFICATION</scope>
    <source>
        <strain evidence="2">cv. Bd21</strain>
    </source>
</reference>
<dbReference type="Gramene" id="PNT77404">
    <property type="protein sequence ID" value="PNT77404"/>
    <property type="gene ID" value="BRADI_1g62061v3"/>
</dbReference>
<dbReference type="EMBL" id="CM000880">
    <property type="protein sequence ID" value="PNT77404.1"/>
    <property type="molecule type" value="Genomic_DNA"/>
</dbReference>
<dbReference type="Proteomes" id="UP000008810">
    <property type="component" value="Chromosome 1"/>
</dbReference>
<evidence type="ECO:0000313" key="2">
    <source>
        <dbReference type="EnsemblPlants" id="PNT77404"/>
    </source>
</evidence>
<organism evidence="1">
    <name type="scientific">Brachypodium distachyon</name>
    <name type="common">Purple false brome</name>
    <name type="synonym">Trachynia distachya</name>
    <dbReference type="NCBI Taxonomy" id="15368"/>
    <lineage>
        <taxon>Eukaryota</taxon>
        <taxon>Viridiplantae</taxon>
        <taxon>Streptophyta</taxon>
        <taxon>Embryophyta</taxon>
        <taxon>Tracheophyta</taxon>
        <taxon>Spermatophyta</taxon>
        <taxon>Magnoliopsida</taxon>
        <taxon>Liliopsida</taxon>
        <taxon>Poales</taxon>
        <taxon>Poaceae</taxon>
        <taxon>BOP clade</taxon>
        <taxon>Pooideae</taxon>
        <taxon>Stipodae</taxon>
        <taxon>Brachypodieae</taxon>
        <taxon>Brachypodium</taxon>
    </lineage>
</organism>
<dbReference type="EnsemblPlants" id="PNT77404">
    <property type="protein sequence ID" value="PNT77404"/>
    <property type="gene ID" value="BRADI_1g62061v3"/>
</dbReference>
<proteinExistence type="predicted"/>
<sequence length="91" mass="9983">MNCVLSSPPTPSFHLPHARFSLPSITHTPSASALNFQRRVVQGTTLGKILAGSSSVAQSKTLKRSYLGDQREWTRRPDCFSCHQLQTACSP</sequence>
<reference evidence="1" key="2">
    <citation type="submission" date="2017-06" db="EMBL/GenBank/DDBJ databases">
        <title>WGS assembly of Brachypodium distachyon.</title>
        <authorList>
            <consortium name="The International Brachypodium Initiative"/>
            <person name="Lucas S."/>
            <person name="Harmon-Smith M."/>
            <person name="Lail K."/>
            <person name="Tice H."/>
            <person name="Grimwood J."/>
            <person name="Bruce D."/>
            <person name="Barry K."/>
            <person name="Shu S."/>
            <person name="Lindquist E."/>
            <person name="Wang M."/>
            <person name="Pitluck S."/>
            <person name="Vogel J.P."/>
            <person name="Garvin D.F."/>
            <person name="Mockler T.C."/>
            <person name="Schmutz J."/>
            <person name="Rokhsar D."/>
            <person name="Bevan M.W."/>
        </authorList>
    </citation>
    <scope>NUCLEOTIDE SEQUENCE</scope>
    <source>
        <strain evidence="1">Bd21</strain>
    </source>
</reference>
<accession>A0A2K2DT06</accession>
<dbReference type="InParanoid" id="A0A2K2DT06"/>
<evidence type="ECO:0000313" key="3">
    <source>
        <dbReference type="Proteomes" id="UP000008810"/>
    </source>
</evidence>
<dbReference type="AlphaFoldDB" id="A0A2K2DT06"/>
<protein>
    <submittedName>
        <fullName evidence="1 2">Uncharacterized protein</fullName>
    </submittedName>
</protein>
<reference evidence="1 2" key="1">
    <citation type="journal article" date="2010" name="Nature">
        <title>Genome sequencing and analysis of the model grass Brachypodium distachyon.</title>
        <authorList>
            <consortium name="International Brachypodium Initiative"/>
        </authorList>
    </citation>
    <scope>NUCLEOTIDE SEQUENCE [LARGE SCALE GENOMIC DNA]</scope>
    <source>
        <strain evidence="1 2">Bd21</strain>
    </source>
</reference>
<evidence type="ECO:0000313" key="1">
    <source>
        <dbReference type="EMBL" id="PNT77404.1"/>
    </source>
</evidence>
<name>A0A2K2DT06_BRADI</name>
<keyword evidence="3" id="KW-1185">Reference proteome</keyword>
<gene>
    <name evidence="1" type="ORF">BRADI_1g62061v3</name>
</gene>